<dbReference type="InterPro" id="IPR018833">
    <property type="entry name" value="Rv2993c-like_N"/>
</dbReference>
<reference evidence="5 6" key="1">
    <citation type="submission" date="2019-12" db="EMBL/GenBank/DDBJ databases">
        <title>Maritimibacter sp. nov. sp. isolated from sea sand.</title>
        <authorList>
            <person name="Kim J."/>
            <person name="Jeong S.E."/>
            <person name="Jung H.S."/>
            <person name="Jeon C.O."/>
        </authorList>
    </citation>
    <scope>NUCLEOTIDE SEQUENCE [LARGE SCALE GENOMIC DNA]</scope>
    <source>
        <strain evidence="5 6">DP07</strain>
    </source>
</reference>
<proteinExistence type="inferred from homology"/>
<accession>A0A845M9E4</accession>
<organism evidence="5 6">
    <name type="scientific">Maritimibacter harenae</name>
    <dbReference type="NCBI Taxonomy" id="2606218"/>
    <lineage>
        <taxon>Bacteria</taxon>
        <taxon>Pseudomonadati</taxon>
        <taxon>Pseudomonadota</taxon>
        <taxon>Alphaproteobacteria</taxon>
        <taxon>Rhodobacterales</taxon>
        <taxon>Roseobacteraceae</taxon>
        <taxon>Maritimibacter</taxon>
    </lineage>
</organism>
<sequence length="281" mass="30188">MKLARFTTQGTTRLGRIDGDQVVDLSKLGHGASMRALLDACAGDLSAVAAVEGPAFPLDQVTLEVPIDDPQKFLALGMNYADHVAGAAGQGFTAPDSQTWFSKQVSCLNGPTGDIVIPRVSDEVDYEGELVVIIGERCRYVPREDALGVIAGFAVGNDVSVRDWQKRSPTFMLGKGFDTHGPVGPWITTLEEVPDPQMLSIRTWVNDELKQDGTTDQMIHKVADQIAYISQAFTLMPGDVIMTGTPAGTGMERGTYLKAGDVVRIEIDGLGTLENHVVKEA</sequence>
<evidence type="ECO:0000256" key="1">
    <source>
        <dbReference type="ARBA" id="ARBA00010211"/>
    </source>
</evidence>
<dbReference type="Gene3D" id="3.90.850.10">
    <property type="entry name" value="Fumarylacetoacetase-like, C-terminal domain"/>
    <property type="match status" value="1"/>
</dbReference>
<dbReference type="Proteomes" id="UP000467322">
    <property type="component" value="Unassembled WGS sequence"/>
</dbReference>
<dbReference type="AlphaFoldDB" id="A0A845M9E4"/>
<keyword evidence="2" id="KW-0479">Metal-binding</keyword>
<dbReference type="InterPro" id="IPR011234">
    <property type="entry name" value="Fumarylacetoacetase-like_C"/>
</dbReference>
<comment type="caution">
    <text evidence="5">The sequence shown here is derived from an EMBL/GenBank/DDBJ whole genome shotgun (WGS) entry which is preliminary data.</text>
</comment>
<dbReference type="PANTHER" id="PTHR42796">
    <property type="entry name" value="FUMARYLACETOACETATE HYDROLASE DOMAIN-CONTAINING PROTEIN 2A-RELATED"/>
    <property type="match status" value="1"/>
</dbReference>
<dbReference type="InterPro" id="IPR036663">
    <property type="entry name" value="Fumarylacetoacetase_C_sf"/>
</dbReference>
<name>A0A845M9E4_9RHOB</name>
<dbReference type="InterPro" id="IPR051121">
    <property type="entry name" value="FAH"/>
</dbReference>
<dbReference type="EMBL" id="WTUX01000019">
    <property type="protein sequence ID" value="MZR14667.1"/>
    <property type="molecule type" value="Genomic_DNA"/>
</dbReference>
<gene>
    <name evidence="5" type="ORF">GQE99_16730</name>
</gene>
<evidence type="ECO:0000313" key="6">
    <source>
        <dbReference type="Proteomes" id="UP000467322"/>
    </source>
</evidence>
<dbReference type="Pfam" id="PF01557">
    <property type="entry name" value="FAA_hydrolase"/>
    <property type="match status" value="1"/>
</dbReference>
<dbReference type="GO" id="GO:0019752">
    <property type="term" value="P:carboxylic acid metabolic process"/>
    <property type="evidence" value="ECO:0007669"/>
    <property type="project" value="UniProtKB-ARBA"/>
</dbReference>
<dbReference type="GO" id="GO:0046872">
    <property type="term" value="F:metal ion binding"/>
    <property type="evidence" value="ECO:0007669"/>
    <property type="project" value="UniProtKB-KW"/>
</dbReference>
<comment type="similarity">
    <text evidence="1">Belongs to the FAH family.</text>
</comment>
<feature type="domain" description="Fumarylacetoacetase-like C-terminal" evidence="3">
    <location>
        <begin position="73"/>
        <end position="278"/>
    </location>
</feature>
<evidence type="ECO:0000259" key="3">
    <source>
        <dbReference type="Pfam" id="PF01557"/>
    </source>
</evidence>
<evidence type="ECO:0000256" key="2">
    <source>
        <dbReference type="ARBA" id="ARBA00022723"/>
    </source>
</evidence>
<dbReference type="GO" id="GO:0016853">
    <property type="term" value="F:isomerase activity"/>
    <property type="evidence" value="ECO:0007669"/>
    <property type="project" value="UniProtKB-ARBA"/>
</dbReference>
<evidence type="ECO:0000259" key="4">
    <source>
        <dbReference type="Pfam" id="PF10370"/>
    </source>
</evidence>
<dbReference type="FunFam" id="3.90.850.10:FF:000002">
    <property type="entry name" value="2-hydroxyhepta-2,4-diene-1,7-dioate isomerase"/>
    <property type="match status" value="1"/>
</dbReference>
<protein>
    <submittedName>
        <fullName evidence="5">DUF2437 domain-containing protein</fullName>
    </submittedName>
</protein>
<evidence type="ECO:0000313" key="5">
    <source>
        <dbReference type="EMBL" id="MZR14667.1"/>
    </source>
</evidence>
<feature type="domain" description="Rv2993c-like N-terminal" evidence="4">
    <location>
        <begin position="1"/>
        <end position="66"/>
    </location>
</feature>
<keyword evidence="6" id="KW-1185">Reference proteome</keyword>
<dbReference type="SUPFAM" id="SSF56529">
    <property type="entry name" value="FAH"/>
    <property type="match status" value="1"/>
</dbReference>
<dbReference type="RefSeq" id="WP_161352771.1">
    <property type="nucleotide sequence ID" value="NZ_WTUX01000019.1"/>
</dbReference>
<dbReference type="PANTHER" id="PTHR42796:SF4">
    <property type="entry name" value="FUMARYLACETOACETATE HYDROLASE DOMAIN-CONTAINING PROTEIN 2A"/>
    <property type="match status" value="1"/>
</dbReference>
<dbReference type="Pfam" id="PF10370">
    <property type="entry name" value="Rv2993c-like_N"/>
    <property type="match status" value="1"/>
</dbReference>